<sequence length="88" mass="9595">MPHVSTAPSLPPVHLDSGSQDRRSVVLGLEKPIRRRHSPSSRLSQPVLLVVLATLFITAIRLHSCLSTLPKGICEPRTQSLQGAYGDF</sequence>
<feature type="region of interest" description="Disordered" evidence="1">
    <location>
        <begin position="1"/>
        <end position="42"/>
    </location>
</feature>
<dbReference type="EMBL" id="CAAALY010272357">
    <property type="protein sequence ID" value="VEL42051.1"/>
    <property type="molecule type" value="Genomic_DNA"/>
</dbReference>
<dbReference type="Proteomes" id="UP000784294">
    <property type="component" value="Unassembled WGS sequence"/>
</dbReference>
<feature type="non-terminal residue" evidence="2">
    <location>
        <position position="88"/>
    </location>
</feature>
<proteinExistence type="predicted"/>
<gene>
    <name evidence="2" type="ORF">PXEA_LOCUS35491</name>
</gene>
<evidence type="ECO:0000313" key="2">
    <source>
        <dbReference type="EMBL" id="VEL42051.1"/>
    </source>
</evidence>
<evidence type="ECO:0000256" key="1">
    <source>
        <dbReference type="SAM" id="MobiDB-lite"/>
    </source>
</evidence>
<accession>A0A3S5C8D9</accession>
<protein>
    <submittedName>
        <fullName evidence="2">Uncharacterized protein</fullName>
    </submittedName>
</protein>
<comment type="caution">
    <text evidence="2">The sequence shown here is derived from an EMBL/GenBank/DDBJ whole genome shotgun (WGS) entry which is preliminary data.</text>
</comment>
<organism evidence="2 3">
    <name type="scientific">Protopolystoma xenopodis</name>
    <dbReference type="NCBI Taxonomy" id="117903"/>
    <lineage>
        <taxon>Eukaryota</taxon>
        <taxon>Metazoa</taxon>
        <taxon>Spiralia</taxon>
        <taxon>Lophotrochozoa</taxon>
        <taxon>Platyhelminthes</taxon>
        <taxon>Monogenea</taxon>
        <taxon>Polyopisthocotylea</taxon>
        <taxon>Polystomatidea</taxon>
        <taxon>Polystomatidae</taxon>
        <taxon>Protopolystoma</taxon>
    </lineage>
</organism>
<evidence type="ECO:0000313" key="3">
    <source>
        <dbReference type="Proteomes" id="UP000784294"/>
    </source>
</evidence>
<name>A0A3S5C8D9_9PLAT</name>
<dbReference type="AlphaFoldDB" id="A0A3S5C8D9"/>
<reference evidence="2" key="1">
    <citation type="submission" date="2018-11" db="EMBL/GenBank/DDBJ databases">
        <authorList>
            <consortium name="Pathogen Informatics"/>
        </authorList>
    </citation>
    <scope>NUCLEOTIDE SEQUENCE</scope>
</reference>
<keyword evidence="3" id="KW-1185">Reference proteome</keyword>